<dbReference type="AlphaFoldDB" id="A0A5N6E6S5"/>
<evidence type="ECO:0000313" key="10">
    <source>
        <dbReference type="Proteomes" id="UP000326799"/>
    </source>
</evidence>
<evidence type="ECO:0000313" key="9">
    <source>
        <dbReference type="EMBL" id="KAB8212825.1"/>
    </source>
</evidence>
<protein>
    <recommendedName>
        <fullName evidence="3">ribonuclease H</fullName>
        <ecNumber evidence="3">3.1.26.4</ecNumber>
    </recommendedName>
</protein>
<dbReference type="CDD" id="cd13934">
    <property type="entry name" value="RNase_H_Dikarya_like"/>
    <property type="match status" value="1"/>
</dbReference>
<name>A0A5N6E6S5_9EURO</name>
<evidence type="ECO:0000256" key="5">
    <source>
        <dbReference type="ARBA" id="ARBA00022723"/>
    </source>
</evidence>
<evidence type="ECO:0000256" key="1">
    <source>
        <dbReference type="ARBA" id="ARBA00000077"/>
    </source>
</evidence>
<evidence type="ECO:0000256" key="4">
    <source>
        <dbReference type="ARBA" id="ARBA00022722"/>
    </source>
</evidence>
<dbReference type="EC" id="3.1.26.4" evidence="3"/>
<dbReference type="Gene3D" id="3.30.420.10">
    <property type="entry name" value="Ribonuclease H-like superfamily/Ribonuclease H"/>
    <property type="match status" value="1"/>
</dbReference>
<sequence length="181" mass="20545">MNPKAGCSFVFKPSTAQPRDIGGYIRFLPLVEEPSSPKPVGPGYVRFRLEDRGLTAEIQPQTSNRAELRAVLAALRFRPWPNEGFNNLVIAADSAYVVEGITCWVRGWLQRDWRTRTGGAVKNRDLWERLLVEIDRLDEDDMQVKFWRIPRDCNTDADYHAKHAASEDKLGAFSDIIGVDV</sequence>
<proteinExistence type="inferred from homology"/>
<dbReference type="EMBL" id="ML733849">
    <property type="protein sequence ID" value="KAB8212825.1"/>
    <property type="molecule type" value="Genomic_DNA"/>
</dbReference>
<dbReference type="SUPFAM" id="SSF53098">
    <property type="entry name" value="Ribonuclease H-like"/>
    <property type="match status" value="1"/>
</dbReference>
<keyword evidence="4" id="KW-0540">Nuclease</keyword>
<dbReference type="PANTHER" id="PTHR10642:SF26">
    <property type="entry name" value="RIBONUCLEASE H1"/>
    <property type="match status" value="1"/>
</dbReference>
<dbReference type="Proteomes" id="UP000326799">
    <property type="component" value="Unassembled WGS sequence"/>
</dbReference>
<dbReference type="InterPro" id="IPR002156">
    <property type="entry name" value="RNaseH_domain"/>
</dbReference>
<dbReference type="GO" id="GO:0043137">
    <property type="term" value="P:DNA replication, removal of RNA primer"/>
    <property type="evidence" value="ECO:0007669"/>
    <property type="project" value="TreeGrafter"/>
</dbReference>
<reference evidence="9 10" key="1">
    <citation type="submission" date="2019-04" db="EMBL/GenBank/DDBJ databases">
        <title>Fungal friends and foes A comparative genomics study of 23 Aspergillus species from section Flavi.</title>
        <authorList>
            <consortium name="DOE Joint Genome Institute"/>
            <person name="Kjaerbolling I."/>
            <person name="Vesth T.C."/>
            <person name="Frisvad J.C."/>
            <person name="Nybo J.L."/>
            <person name="Theobald S."/>
            <person name="Kildgaard S."/>
            <person name="Petersen T.I."/>
            <person name="Kuo A."/>
            <person name="Sato A."/>
            <person name="Lyhne E.K."/>
            <person name="Kogle M.E."/>
            <person name="Wiebenga A."/>
            <person name="Kun R.S."/>
            <person name="Lubbers R.J."/>
            <person name="Makela M.R."/>
            <person name="Barry K."/>
            <person name="Chovatia M."/>
            <person name="Clum A."/>
            <person name="Daum C."/>
            <person name="Haridas S."/>
            <person name="He G."/>
            <person name="LaButti K."/>
            <person name="Lipzen A."/>
            <person name="Mondo S."/>
            <person name="Pangilinan J."/>
            <person name="Riley R."/>
            <person name="Salamov A."/>
            <person name="Simmons B.A."/>
            <person name="Magnuson J.K."/>
            <person name="Henrissat B."/>
            <person name="Mortensen U.H."/>
            <person name="Larsen T.O."/>
            <person name="De vries R.P."/>
            <person name="Grigoriev I.V."/>
            <person name="Machida M."/>
            <person name="Baker S.E."/>
            <person name="Andersen M.R."/>
        </authorList>
    </citation>
    <scope>NUCLEOTIDE SEQUENCE [LARGE SCALE GENOMIC DNA]</scope>
    <source>
        <strain evidence="9 10">CBS 126849</strain>
    </source>
</reference>
<evidence type="ECO:0000256" key="2">
    <source>
        <dbReference type="ARBA" id="ARBA00005300"/>
    </source>
</evidence>
<dbReference type="InterPro" id="IPR036397">
    <property type="entry name" value="RNaseH_sf"/>
</dbReference>
<dbReference type="PANTHER" id="PTHR10642">
    <property type="entry name" value="RIBONUCLEASE H1"/>
    <property type="match status" value="1"/>
</dbReference>
<organism evidence="9 10">
    <name type="scientific">Aspergillus novoparasiticus</name>
    <dbReference type="NCBI Taxonomy" id="986946"/>
    <lineage>
        <taxon>Eukaryota</taxon>
        <taxon>Fungi</taxon>
        <taxon>Dikarya</taxon>
        <taxon>Ascomycota</taxon>
        <taxon>Pezizomycotina</taxon>
        <taxon>Eurotiomycetes</taxon>
        <taxon>Eurotiomycetidae</taxon>
        <taxon>Eurotiales</taxon>
        <taxon>Aspergillaceae</taxon>
        <taxon>Aspergillus</taxon>
        <taxon>Aspergillus subgen. Circumdati</taxon>
    </lineage>
</organism>
<feature type="domain" description="RNase H type-1" evidence="8">
    <location>
        <begin position="1"/>
        <end position="166"/>
    </location>
</feature>
<accession>A0A5N6E6S5</accession>
<dbReference type="InterPro" id="IPR012337">
    <property type="entry name" value="RNaseH-like_sf"/>
</dbReference>
<dbReference type="PROSITE" id="PS50879">
    <property type="entry name" value="RNASE_H_1"/>
    <property type="match status" value="1"/>
</dbReference>
<keyword evidence="6" id="KW-0255">Endonuclease</keyword>
<evidence type="ECO:0000259" key="8">
    <source>
        <dbReference type="PROSITE" id="PS50879"/>
    </source>
</evidence>
<comment type="similarity">
    <text evidence="2">Belongs to the RNase H family.</text>
</comment>
<dbReference type="GO" id="GO:0046872">
    <property type="term" value="F:metal ion binding"/>
    <property type="evidence" value="ECO:0007669"/>
    <property type="project" value="UniProtKB-KW"/>
</dbReference>
<evidence type="ECO:0000256" key="6">
    <source>
        <dbReference type="ARBA" id="ARBA00022759"/>
    </source>
</evidence>
<dbReference type="GO" id="GO:0003676">
    <property type="term" value="F:nucleic acid binding"/>
    <property type="evidence" value="ECO:0007669"/>
    <property type="project" value="InterPro"/>
</dbReference>
<evidence type="ECO:0000256" key="3">
    <source>
        <dbReference type="ARBA" id="ARBA00012180"/>
    </source>
</evidence>
<keyword evidence="5" id="KW-0479">Metal-binding</keyword>
<dbReference type="GO" id="GO:0004523">
    <property type="term" value="F:RNA-DNA hybrid ribonuclease activity"/>
    <property type="evidence" value="ECO:0007669"/>
    <property type="project" value="UniProtKB-EC"/>
</dbReference>
<evidence type="ECO:0000256" key="7">
    <source>
        <dbReference type="ARBA" id="ARBA00022801"/>
    </source>
</evidence>
<keyword evidence="10" id="KW-1185">Reference proteome</keyword>
<dbReference type="Pfam" id="PF00075">
    <property type="entry name" value="RNase_H"/>
    <property type="match status" value="1"/>
</dbReference>
<keyword evidence="7" id="KW-0378">Hydrolase</keyword>
<comment type="catalytic activity">
    <reaction evidence="1">
        <text>Endonucleolytic cleavage to 5'-phosphomonoester.</text>
        <dbReference type="EC" id="3.1.26.4"/>
    </reaction>
</comment>
<dbReference type="InterPro" id="IPR050092">
    <property type="entry name" value="RNase_H"/>
</dbReference>
<gene>
    <name evidence="9" type="ORF">BDV33DRAFT_186076</name>
</gene>